<organism evidence="1 2">
    <name type="scientific">Mythimna loreyi</name>
    <dbReference type="NCBI Taxonomy" id="667449"/>
    <lineage>
        <taxon>Eukaryota</taxon>
        <taxon>Metazoa</taxon>
        <taxon>Ecdysozoa</taxon>
        <taxon>Arthropoda</taxon>
        <taxon>Hexapoda</taxon>
        <taxon>Insecta</taxon>
        <taxon>Pterygota</taxon>
        <taxon>Neoptera</taxon>
        <taxon>Endopterygota</taxon>
        <taxon>Lepidoptera</taxon>
        <taxon>Glossata</taxon>
        <taxon>Ditrysia</taxon>
        <taxon>Noctuoidea</taxon>
        <taxon>Noctuidae</taxon>
        <taxon>Noctuinae</taxon>
        <taxon>Hadenini</taxon>
        <taxon>Mythimna</taxon>
    </lineage>
</organism>
<dbReference type="EMBL" id="CM056784">
    <property type="protein sequence ID" value="KAJ8724456.1"/>
    <property type="molecule type" value="Genomic_DNA"/>
</dbReference>
<evidence type="ECO:0000313" key="2">
    <source>
        <dbReference type="Proteomes" id="UP001231649"/>
    </source>
</evidence>
<proteinExistence type="predicted"/>
<sequence length="1861" mass="212364">MNKKKPPCECPTDVRHICRPTRRRTRKPVPPDVAEIMKALTMADYIDSCERKKLPFRPPKFKTKPFRPPHIKETCVPMKPSMHTRLRYIGHCPLEPASFAGTSRSTVKRYLKRSSDYSSQESLDSGGVKKTTSRMSARSRRRVRYDDLMPGDILLPAPCTTVRHSTSSKSILSVPSPKTSGEVIQAQRATVKPSVMRPPIPAKSGHELFKPHSGIILNRDQDFVPEVVLIPGSRYGIQKPKKPKPCYKGGVCLKKKCPKKQCRKYFAQIQKKKLIAMRIQKRQGLSKILYRGVTDGKPRARAKRNRLEEKDNEPCGLDEIPRPEHIDIPANLKRGTLETHSLTVVRCTKDKKHIHYGILTGTFNMYDAKYGARSRGRQALPISVMAFCLAFHYHPKQWTMKLIDNLMDSGDVWYLQLLDKVHDHSSVQGICEVLPFGKKQIMLLNGKRMQVLLCEPDIVGYTMSLDPMVYNLCRGLKAFFLENRAGILLSRVLKLVIWKDNVCYYIFDPAGRDSRAYSNFANGRAALMNVKDVESVAEVLLARSILEDQKFLLAPIKILKMADEKCDEDFESDKELTQAEKAMMGYRILNAQCAIVNANMHLGDRCFEDAKFRQALPIAIVAMTYAKISPPNTWFAKTLDKILRLGNKLYVDCTDPKVLIDITIDNIPNEIMLGPYACEIIIYRERVKGQLFTTKECIFNIKTGLEDFFSHEYNSAILEFNNYTLALWRQKDMFYMFDPYPRTTDGLRTLEPGKACCMMVLNAETMAKAFKDNWDYLPPTTQFYIHAFKVLKLKKKNPKIQLYCRLSVDDMPSGKKKKRKVLPMSKVPGDGQGDQADFTKEDVDADPKNPGLQNPVDEEKMGDIISLVDSIQEDYVPPVPMRYKKPVFEPMEFKVVNLDSPTVSVTQVVPPWPKPRDKTDEPIEPDPDPEPTPPPTPPPIMPPEGAEEEEKAEEEEDEEMREERLRKKAEEEEARRKAEELPPPLPPPPPSPQPEEDEPPLAPPEREEIQMEDELQTKQPVKVDRHVLLTEDAQRRFKLRKIRNKISPPLMEDEIEVTAEQELEKPTNFRDLPDSSQIIRGQHTMTKPTEAATIDKLPFGAIIAIVTSYKYSIHSWTPAIVDFVVNTALKLYDAKQQKFQMAPAHVIPKIALGHQAYHANIDVFTEGASWQLEDVLEHKFFPKYDRGMITTSAYSCAIFKKNGLYYLFDGTPCTAMGLRDTSRDSKGKACFLRFRTLHDLASRINYNKDGKAADQQFIISRILVRKLLKEPRTKLPEDYDYFTGETKSPKSKQTILDSEKSADKRRLEVIQKKSVPAFGYQLVDGIYRLGGTTALTRSSATMKACHFVCLIAMLMATMHPVKKWERIMVDVCIEKGLEIYGKATNLNPCEKRVIKNVILDGKLINVNIKKILVVNENTEKKLEQYLKAVLRRLRYVIIRYPICNFVICQTEGQYHFFDPYPPPRETPEQIPDKSKKDPKKDKAKAQSPEPAPDEQDYTKVATWTLYRTMDGVICRIKKMVPGRQADSPEFYTFELTSIRNAPRHAALYYRLSPLFKPDINPNTPFLKSRRKRLTVVDEKMYWLSICTIPWSRMNSENDLGLPRKTPRTMWKDWDIEFPGDLYSLWGTIHPLDDRFDEGLRGKQYLATSVVAIGMTQACHISAWTSGFIDGIVVGGNSYHEKCVKKVGGKPNHEIELTDLESKFDDMFPFVFSFKFDKVIFGFVYNIYPDRFNLSKALVYFFENDKNEAGILTSPGKNLAFGRIGYSYFMFDCQSFGAPIFSPGQGAAYILKCESLNRLIHCMTLTLNIRTHGQQFHLYSATVQVSESNSKRMPKKEAAKPASDSAASAKTESGKTSPAKGK</sequence>
<evidence type="ECO:0000313" key="1">
    <source>
        <dbReference type="EMBL" id="KAJ8724456.1"/>
    </source>
</evidence>
<keyword evidence="2" id="KW-1185">Reference proteome</keyword>
<protein>
    <submittedName>
        <fullName evidence="1">Uncharacterized protein</fullName>
    </submittedName>
</protein>
<dbReference type="Proteomes" id="UP001231649">
    <property type="component" value="Chromosome 8"/>
</dbReference>
<comment type="caution">
    <text evidence="1">The sequence shown here is derived from an EMBL/GenBank/DDBJ whole genome shotgun (WGS) entry which is preliminary data.</text>
</comment>
<gene>
    <name evidence="1" type="ORF">PYW08_015930</name>
</gene>
<reference evidence="1" key="1">
    <citation type="submission" date="2023-03" db="EMBL/GenBank/DDBJ databases">
        <title>Chromosome-level genomes of two armyworms, Mythimna separata and Mythimna loreyi, provide insights into the biosynthesis and reception of sex pheromones.</title>
        <authorList>
            <person name="Zhao H."/>
        </authorList>
    </citation>
    <scope>NUCLEOTIDE SEQUENCE</scope>
    <source>
        <strain evidence="1">BeijingLab</strain>
    </source>
</reference>
<name>A0ACC2QT73_9NEOP</name>
<accession>A0ACC2QT73</accession>